<evidence type="ECO:0000256" key="1">
    <source>
        <dbReference type="PROSITE-ProRule" id="PRU00023"/>
    </source>
</evidence>
<dbReference type="InterPro" id="IPR036867">
    <property type="entry name" value="R3H_dom_sf"/>
</dbReference>
<dbReference type="InterPro" id="IPR002110">
    <property type="entry name" value="Ankyrin_rpt"/>
</dbReference>
<evidence type="ECO:0008006" key="5">
    <source>
        <dbReference type="Google" id="ProtNLM"/>
    </source>
</evidence>
<feature type="compositionally biased region" description="Basic residues" evidence="2">
    <location>
        <begin position="8"/>
        <end position="19"/>
    </location>
</feature>
<keyword evidence="1" id="KW-0040">ANK repeat</keyword>
<reference evidence="3 4" key="1">
    <citation type="journal article" date="2024" name="Nat. Commun.">
        <title>Phylogenomics reveals the evolutionary origins of lichenization in chlorophyte algae.</title>
        <authorList>
            <person name="Puginier C."/>
            <person name="Libourel C."/>
            <person name="Otte J."/>
            <person name="Skaloud P."/>
            <person name="Haon M."/>
            <person name="Grisel S."/>
            <person name="Petersen M."/>
            <person name="Berrin J.G."/>
            <person name="Delaux P.M."/>
            <person name="Dal Grande F."/>
            <person name="Keller J."/>
        </authorList>
    </citation>
    <scope>NUCLEOTIDE SEQUENCE [LARGE SCALE GENOMIC DNA]</scope>
    <source>
        <strain evidence="3 4">SAG 2523</strain>
    </source>
</reference>
<dbReference type="Proteomes" id="UP001485043">
    <property type="component" value="Unassembled WGS sequence"/>
</dbReference>
<protein>
    <recommendedName>
        <fullName evidence="5">R3H domain-containing protein</fullName>
    </recommendedName>
</protein>
<organism evidence="3 4">
    <name type="scientific">Apatococcus fuscideae</name>
    <dbReference type="NCBI Taxonomy" id="2026836"/>
    <lineage>
        <taxon>Eukaryota</taxon>
        <taxon>Viridiplantae</taxon>
        <taxon>Chlorophyta</taxon>
        <taxon>core chlorophytes</taxon>
        <taxon>Trebouxiophyceae</taxon>
        <taxon>Chlorellales</taxon>
        <taxon>Chlorellaceae</taxon>
        <taxon>Apatococcus</taxon>
    </lineage>
</organism>
<dbReference type="Gene3D" id="1.25.40.20">
    <property type="entry name" value="Ankyrin repeat-containing domain"/>
    <property type="match status" value="1"/>
</dbReference>
<sequence length="313" mass="33410">MPGGKSYNRGRKQGQKKIKPVPAPADDALSVQLLTPGATTPPAEIGGTGLVLGPDTEVTPASESGCLHCVLESWSRISDVIAWFCKQMELEEFHQTSLRFSSKLGKDHRAYIHSVADHLGKDVIRSESHGVGDERLIALVSATAEPPQKWLDPSQDHKAKWLYIWAKEAGLVASRDELAEMLARDALTPPLAELWTVRTREQKAVGCLCQAAAAGDLPALQAACEASPEVLRGAQLDVLTGAGPLHAAAEAGQAEAASTLLHAGVPADCLDGHGHTALQVSRKFEQSDVEGVLLRAGATDLRVNEWLPKQPDI</sequence>
<gene>
    <name evidence="3" type="ORF">WJX84_010769</name>
</gene>
<dbReference type="GO" id="GO:0003676">
    <property type="term" value="F:nucleic acid binding"/>
    <property type="evidence" value="ECO:0007669"/>
    <property type="project" value="InterPro"/>
</dbReference>
<evidence type="ECO:0000256" key="2">
    <source>
        <dbReference type="SAM" id="MobiDB-lite"/>
    </source>
</evidence>
<evidence type="ECO:0000313" key="3">
    <source>
        <dbReference type="EMBL" id="KAK9867272.1"/>
    </source>
</evidence>
<dbReference type="AlphaFoldDB" id="A0AAW1TFD7"/>
<accession>A0AAW1TFD7</accession>
<dbReference type="PROSITE" id="PS50297">
    <property type="entry name" value="ANK_REP_REGION"/>
    <property type="match status" value="1"/>
</dbReference>
<dbReference type="SUPFAM" id="SSF48403">
    <property type="entry name" value="Ankyrin repeat"/>
    <property type="match status" value="1"/>
</dbReference>
<feature type="repeat" description="ANK" evidence="1">
    <location>
        <begin position="240"/>
        <end position="272"/>
    </location>
</feature>
<dbReference type="Gene3D" id="3.30.1370.50">
    <property type="entry name" value="R3H-like domain"/>
    <property type="match status" value="1"/>
</dbReference>
<evidence type="ECO:0000313" key="4">
    <source>
        <dbReference type="Proteomes" id="UP001485043"/>
    </source>
</evidence>
<dbReference type="PROSITE" id="PS50088">
    <property type="entry name" value="ANK_REPEAT"/>
    <property type="match status" value="1"/>
</dbReference>
<dbReference type="EMBL" id="JALJOV010000098">
    <property type="protein sequence ID" value="KAK9867272.1"/>
    <property type="molecule type" value="Genomic_DNA"/>
</dbReference>
<keyword evidence="4" id="KW-1185">Reference proteome</keyword>
<feature type="region of interest" description="Disordered" evidence="2">
    <location>
        <begin position="1"/>
        <end position="25"/>
    </location>
</feature>
<proteinExistence type="predicted"/>
<comment type="caution">
    <text evidence="3">The sequence shown here is derived from an EMBL/GenBank/DDBJ whole genome shotgun (WGS) entry which is preliminary data.</text>
</comment>
<name>A0AAW1TFD7_9CHLO</name>
<dbReference type="InterPro" id="IPR036770">
    <property type="entry name" value="Ankyrin_rpt-contain_sf"/>
</dbReference>